<protein>
    <submittedName>
        <fullName evidence="2">Transposase</fullName>
    </submittedName>
</protein>
<dbReference type="PANTHER" id="PTHR46637">
    <property type="entry name" value="TIS1421-TRANSPOSASE PROTEIN A"/>
    <property type="match status" value="1"/>
</dbReference>
<feature type="domain" description="Insertion element IS402-like" evidence="1">
    <location>
        <begin position="2"/>
        <end position="62"/>
    </location>
</feature>
<dbReference type="EMBL" id="QYAZ01000001">
    <property type="protein sequence ID" value="KAB8122995.1"/>
    <property type="molecule type" value="Genomic_DNA"/>
</dbReference>
<name>A0ABQ6VTL1_9PROT</name>
<dbReference type="Proteomes" id="UP000427842">
    <property type="component" value="Unassembled WGS sequence"/>
</dbReference>
<evidence type="ECO:0000313" key="2">
    <source>
        <dbReference type="EMBL" id="KAB8122995.1"/>
    </source>
</evidence>
<dbReference type="Pfam" id="PF13340">
    <property type="entry name" value="DUF4096"/>
    <property type="match status" value="1"/>
</dbReference>
<dbReference type="InterPro" id="IPR052909">
    <property type="entry name" value="Transposase_6_like"/>
</dbReference>
<comment type="caution">
    <text evidence="2">The sequence shown here is derived from an EMBL/GenBank/DDBJ whole genome shotgun (WGS) entry which is preliminary data.</text>
</comment>
<organism evidence="2 3">
    <name type="scientific">Komagataeibacter medellinensis</name>
    <dbReference type="NCBI Taxonomy" id="1177712"/>
    <lineage>
        <taxon>Bacteria</taxon>
        <taxon>Pseudomonadati</taxon>
        <taxon>Pseudomonadota</taxon>
        <taxon>Alphaproteobacteria</taxon>
        <taxon>Acetobacterales</taxon>
        <taxon>Acetobacteraceae</taxon>
        <taxon>Komagataeibacter</taxon>
    </lineage>
</organism>
<sequence length="65" mass="7868">MEKIARYFPLAHGMPHVDDHRVLSEMVYMIRNRIQWKDAPEVYGPRKTLYNRFIRWSRSKTCSQG</sequence>
<evidence type="ECO:0000313" key="3">
    <source>
        <dbReference type="Proteomes" id="UP000427842"/>
    </source>
</evidence>
<accession>A0ABQ6VTL1</accession>
<dbReference type="InterPro" id="IPR025161">
    <property type="entry name" value="IS402-like_dom"/>
</dbReference>
<reference evidence="2 3" key="1">
    <citation type="submission" date="2018-09" db="EMBL/GenBank/DDBJ databases">
        <title>Genome sequence and characterization of the bcs clusters for the production of nanocellulose from the low pH resistant strain Komagataeibacter medellinensis ID13488.</title>
        <authorList>
            <person name="Hernandez-Arriaga A.M."/>
            <person name="Del Cerro C."/>
            <person name="Urbina L."/>
            <person name="Eceiza A."/>
            <person name="Retegi A."/>
            <person name="Prieto M.A."/>
        </authorList>
    </citation>
    <scope>NUCLEOTIDE SEQUENCE [LARGE SCALE GENOMIC DNA]</scope>
    <source>
        <strain evidence="2 3">ID13488</strain>
    </source>
</reference>
<keyword evidence="3" id="KW-1185">Reference proteome</keyword>
<evidence type="ECO:0000259" key="1">
    <source>
        <dbReference type="Pfam" id="PF13340"/>
    </source>
</evidence>
<dbReference type="PANTHER" id="PTHR46637:SF1">
    <property type="entry name" value="BLL5188 PROTEIN"/>
    <property type="match status" value="1"/>
</dbReference>
<gene>
    <name evidence="2" type="ORF">D3W54_00690</name>
</gene>
<proteinExistence type="predicted"/>